<accession>A0AAV1RAW4</accession>
<dbReference type="AlphaFoldDB" id="A0AAV1RAW4"/>
<name>A0AAV1RAW4_9ROSI</name>
<protein>
    <recommendedName>
        <fullName evidence="4">Secreted protein</fullName>
    </recommendedName>
</protein>
<evidence type="ECO:0000313" key="3">
    <source>
        <dbReference type="Proteomes" id="UP001314170"/>
    </source>
</evidence>
<gene>
    <name evidence="2" type="ORF">DCAF_LOCUS7691</name>
</gene>
<evidence type="ECO:0000256" key="1">
    <source>
        <dbReference type="SAM" id="SignalP"/>
    </source>
</evidence>
<feature type="chain" id="PRO_5043954081" description="Secreted protein" evidence="1">
    <location>
        <begin position="20"/>
        <end position="110"/>
    </location>
</feature>
<evidence type="ECO:0000313" key="2">
    <source>
        <dbReference type="EMBL" id="CAK7329937.1"/>
    </source>
</evidence>
<reference evidence="2 3" key="1">
    <citation type="submission" date="2024-01" db="EMBL/GenBank/DDBJ databases">
        <authorList>
            <person name="Waweru B."/>
        </authorList>
    </citation>
    <scope>NUCLEOTIDE SEQUENCE [LARGE SCALE GENOMIC DNA]</scope>
</reference>
<keyword evidence="1" id="KW-0732">Signal</keyword>
<dbReference type="EMBL" id="CAWUPB010000913">
    <property type="protein sequence ID" value="CAK7329937.1"/>
    <property type="molecule type" value="Genomic_DNA"/>
</dbReference>
<comment type="caution">
    <text evidence="2">The sequence shown here is derived from an EMBL/GenBank/DDBJ whole genome shotgun (WGS) entry which is preliminary data.</text>
</comment>
<keyword evidence="3" id="KW-1185">Reference proteome</keyword>
<proteinExistence type="predicted"/>
<dbReference type="Proteomes" id="UP001314170">
    <property type="component" value="Unassembled WGS sequence"/>
</dbReference>
<feature type="signal peptide" evidence="1">
    <location>
        <begin position="1"/>
        <end position="19"/>
    </location>
</feature>
<sequence length="110" mass="12485">MCVWVLVGKSIFCAFGVFAWRAENVRNGTHTKPDPMKTTSYSNQIKVTVLYAALEFRKIEAGHAGILAWELGSRVFRYSVNIEKLVQNSGIDHCLHCIFLINEERDPVLD</sequence>
<evidence type="ECO:0008006" key="4">
    <source>
        <dbReference type="Google" id="ProtNLM"/>
    </source>
</evidence>
<organism evidence="2 3">
    <name type="scientific">Dovyalis caffra</name>
    <dbReference type="NCBI Taxonomy" id="77055"/>
    <lineage>
        <taxon>Eukaryota</taxon>
        <taxon>Viridiplantae</taxon>
        <taxon>Streptophyta</taxon>
        <taxon>Embryophyta</taxon>
        <taxon>Tracheophyta</taxon>
        <taxon>Spermatophyta</taxon>
        <taxon>Magnoliopsida</taxon>
        <taxon>eudicotyledons</taxon>
        <taxon>Gunneridae</taxon>
        <taxon>Pentapetalae</taxon>
        <taxon>rosids</taxon>
        <taxon>fabids</taxon>
        <taxon>Malpighiales</taxon>
        <taxon>Salicaceae</taxon>
        <taxon>Flacourtieae</taxon>
        <taxon>Dovyalis</taxon>
    </lineage>
</organism>